<evidence type="ECO:0000259" key="4">
    <source>
        <dbReference type="PROSITE" id="PS50011"/>
    </source>
</evidence>
<dbReference type="PROSITE" id="PS50011">
    <property type="entry name" value="PROTEIN_KINASE_DOM"/>
    <property type="match status" value="1"/>
</dbReference>
<proteinExistence type="predicted"/>
<sequence>MEREKDDKIKSLKRTFTDKSWEVAELTNTLSTSRISQDALILGSNTDEADNTSTNYSWDVISSKEISRSATILTDHSSNSNASGGLTNFYGRGNFSSSAAVENHTGSYDIIDFLAVAQHRRLQVLPFRWNPASEVGLGGTAKITQAATISVAYHDGIKQDIKYVAKRFQAEGAMYQDKNSAYQGLLSEAYILGHPVVRRHPNINSVEGIAFDVIFDEVWPVLIFKMTEHGDLRQFMQNVEGKNLSFDQRVELCWEIGHAISLMHSWYCIHGDLKPENVLIFQDENKKFSAKVTDFGFSSIFVQDNETLEITLPHSWPWTAPEVEVNPRVTFEQAKSADTFSYGLICVWLLCYDILPAKGSEKPGPNMMSFARLKEDPDLIRKATDLVRIYVKDNSSKSLAIVSLFDLTLGHDRSKRDLKTPLDNLGLPFGFKRVTQALHQEYGESSVLVTNAKFKLVNMLSQFRLCGEEVRKSIFEHLERRAEAELNMEPMQSAAYDLALSYYIGFGTSIDKTKSAFWLEKSNGSQKSLDDIVSMMVADTLSLYYAANEKTHYNAYLKSQGHPGSIPASFIRSAFSHEKSSDDDEDELGLRGTGELIVYMESLRYQLFKMIGFIYDGPDIWKAPMWMNGMRGIQMGFHGKYKNKPLTIGEPLKITITPDNPKTTKDHIDAVTRSLETKTAILGLEHEDTLRELVTLCHLYSECKRWDDAEALLISTVCTQRDILGSDNPVTLRSMERLAEVLIEKTCWKEAQDIVFKIVDIRLAISRPQLEHNQHTLEIIMDLIKGYSSNGMEEAVEPLWNKLIQIFRAVAAGGGKIELVLLGMLQLAREYIKNQKYEGAEKLLRELLEKAEEFYGKETVYVMEIKQLLAAASLFQSTENPHMFKEAHRLLVEIRTFLSNTAISNSSPRDERFVHKVDINDLRDKTERLWSLVQESLDSSPSIDAVQRAEEALENLPEDSPDRTDVLAMLGEALIARFNLLNDPDDLDAGIMWVEQALLILPEEHPRRGQRLADLGSAIWHRYIVTSSFSDLETSIQYAEESVLLAEDGEEGIAERLQVLVVRLDVRYEKTEDLDDLNKAIVFLEQLTYLTEPNDDKYAYWIDKLGTFYKQKWKFFNDISDLDEAIKALERLEPIKDTIRRATLVSIFKDLGNLYGDRSQILHTDHDLDKAIAKFEECLEIARSTEPDELERIGCGYGAMAADVALFYLIRFSRGNDIVDLTNAKERIEIAEALVPLESREREKVEGTKMIVMRICDRIERGEDWSQGVL</sequence>
<evidence type="ECO:0000313" key="7">
    <source>
        <dbReference type="Proteomes" id="UP000475325"/>
    </source>
</evidence>
<dbReference type="PANTHER" id="PTHR24359">
    <property type="entry name" value="SERINE/THREONINE-PROTEIN KINASE SBK1"/>
    <property type="match status" value="1"/>
</dbReference>
<dbReference type="Gene3D" id="1.25.40.10">
    <property type="entry name" value="Tetratricopeptide repeat domain"/>
    <property type="match status" value="2"/>
</dbReference>
<keyword evidence="1 3" id="KW-0547">Nucleotide-binding</keyword>
<dbReference type="PANTHER" id="PTHR24359:SF1">
    <property type="entry name" value="INHIBITOR OF NUCLEAR FACTOR KAPPA-B KINASE EPSILON SUBUNIT HOMOLOG 1-RELATED"/>
    <property type="match status" value="1"/>
</dbReference>
<dbReference type="SMART" id="SM00220">
    <property type="entry name" value="S_TKc"/>
    <property type="match status" value="1"/>
</dbReference>
<dbReference type="GO" id="GO:0005524">
    <property type="term" value="F:ATP binding"/>
    <property type="evidence" value="ECO:0007669"/>
    <property type="project" value="UniProtKB-UniRule"/>
</dbReference>
<dbReference type="InterPro" id="IPR011990">
    <property type="entry name" value="TPR-like_helical_dom_sf"/>
</dbReference>
<dbReference type="Proteomes" id="UP000480548">
    <property type="component" value="Unassembled WGS sequence"/>
</dbReference>
<dbReference type="AlphaFoldDB" id="A0A7C8P1M4"/>
<dbReference type="Gene3D" id="1.10.510.10">
    <property type="entry name" value="Transferase(Phosphotransferase) domain 1"/>
    <property type="match status" value="1"/>
</dbReference>
<dbReference type="InterPro" id="IPR000719">
    <property type="entry name" value="Prot_kinase_dom"/>
</dbReference>
<keyword evidence="2 3" id="KW-0067">ATP-binding</keyword>
<evidence type="ECO:0000313" key="6">
    <source>
        <dbReference type="EMBL" id="KAF3123318.1"/>
    </source>
</evidence>
<evidence type="ECO:0000256" key="2">
    <source>
        <dbReference type="ARBA" id="ARBA00022840"/>
    </source>
</evidence>
<dbReference type="InterPro" id="IPR011009">
    <property type="entry name" value="Kinase-like_dom_sf"/>
</dbReference>
<feature type="binding site" evidence="3">
    <location>
        <position position="166"/>
    </location>
    <ligand>
        <name>ATP</name>
        <dbReference type="ChEBI" id="CHEBI:30616"/>
    </ligand>
</feature>
<dbReference type="PROSITE" id="PS00107">
    <property type="entry name" value="PROTEIN_KINASE_ATP"/>
    <property type="match status" value="1"/>
</dbReference>
<dbReference type="InterPro" id="IPR008271">
    <property type="entry name" value="Ser/Thr_kinase_AS"/>
</dbReference>
<name>A0A7C8P1M4_ORBOL</name>
<dbReference type="GO" id="GO:0004674">
    <property type="term" value="F:protein serine/threonine kinase activity"/>
    <property type="evidence" value="ECO:0007669"/>
    <property type="project" value="TreeGrafter"/>
</dbReference>
<gene>
    <name evidence="5" type="ORF">TWF102_011071</name>
    <name evidence="6" type="ORF">TWF703_000939</name>
</gene>
<evidence type="ECO:0000313" key="8">
    <source>
        <dbReference type="Proteomes" id="UP000480548"/>
    </source>
</evidence>
<evidence type="ECO:0000256" key="1">
    <source>
        <dbReference type="ARBA" id="ARBA00022741"/>
    </source>
</evidence>
<protein>
    <recommendedName>
        <fullName evidence="4">Protein kinase domain-containing protein</fullName>
    </recommendedName>
</protein>
<dbReference type="Pfam" id="PF00069">
    <property type="entry name" value="Pkinase"/>
    <property type="match status" value="1"/>
</dbReference>
<dbReference type="SUPFAM" id="SSF56112">
    <property type="entry name" value="Protein kinase-like (PK-like)"/>
    <property type="match status" value="1"/>
</dbReference>
<dbReference type="EMBL" id="WIQW01000083">
    <property type="protein sequence ID" value="KAF3086474.1"/>
    <property type="molecule type" value="Genomic_DNA"/>
</dbReference>
<dbReference type="InterPro" id="IPR017441">
    <property type="entry name" value="Protein_kinase_ATP_BS"/>
</dbReference>
<dbReference type="Proteomes" id="UP000475325">
    <property type="component" value="Unassembled WGS sequence"/>
</dbReference>
<organism evidence="6 8">
    <name type="scientific">Orbilia oligospora</name>
    <name type="common">Nematode-trapping fungus</name>
    <name type="synonym">Arthrobotrys oligospora</name>
    <dbReference type="NCBI Taxonomy" id="2813651"/>
    <lineage>
        <taxon>Eukaryota</taxon>
        <taxon>Fungi</taxon>
        <taxon>Dikarya</taxon>
        <taxon>Ascomycota</taxon>
        <taxon>Pezizomycotina</taxon>
        <taxon>Orbiliomycetes</taxon>
        <taxon>Orbiliales</taxon>
        <taxon>Orbiliaceae</taxon>
        <taxon>Orbilia</taxon>
    </lineage>
</organism>
<accession>A0A7C8P1M4</accession>
<evidence type="ECO:0000313" key="5">
    <source>
        <dbReference type="EMBL" id="KAF3086474.1"/>
    </source>
</evidence>
<evidence type="ECO:0000256" key="3">
    <source>
        <dbReference type="PROSITE-ProRule" id="PRU10141"/>
    </source>
</evidence>
<dbReference type="PROSITE" id="PS00108">
    <property type="entry name" value="PROTEIN_KINASE_ST"/>
    <property type="match status" value="1"/>
</dbReference>
<dbReference type="EMBL" id="WIQZ01000111">
    <property type="protein sequence ID" value="KAF3123318.1"/>
    <property type="molecule type" value="Genomic_DNA"/>
</dbReference>
<reference evidence="7 8" key="1">
    <citation type="submission" date="2019-06" db="EMBL/GenBank/DDBJ databases">
        <authorList>
            <person name="Palmer J.M."/>
        </authorList>
    </citation>
    <scope>NUCLEOTIDE SEQUENCE [LARGE SCALE GENOMIC DNA]</scope>
    <source>
        <strain evidence="5 7">TWF102</strain>
        <strain evidence="6 8">TWF703</strain>
    </source>
</reference>
<feature type="domain" description="Protein kinase" evidence="4">
    <location>
        <begin position="129"/>
        <end position="414"/>
    </location>
</feature>
<comment type="caution">
    <text evidence="6">The sequence shown here is derived from an EMBL/GenBank/DDBJ whole genome shotgun (WGS) entry which is preliminary data.</text>
</comment>